<comment type="caution">
    <text evidence="3">The sequence shown here is derived from an EMBL/GenBank/DDBJ whole genome shotgun (WGS) entry which is preliminary data.</text>
</comment>
<evidence type="ECO:0000313" key="4">
    <source>
        <dbReference type="Proteomes" id="UP000305848"/>
    </source>
</evidence>
<accession>A0A4U3KXA1</accession>
<organism evidence="3 4">
    <name type="scientific">Ilyomonas limi</name>
    <dbReference type="NCBI Taxonomy" id="2575867"/>
    <lineage>
        <taxon>Bacteria</taxon>
        <taxon>Pseudomonadati</taxon>
        <taxon>Bacteroidota</taxon>
        <taxon>Chitinophagia</taxon>
        <taxon>Chitinophagales</taxon>
        <taxon>Chitinophagaceae</taxon>
        <taxon>Ilyomonas</taxon>
    </lineage>
</organism>
<feature type="signal peptide" evidence="2">
    <location>
        <begin position="1"/>
        <end position="21"/>
    </location>
</feature>
<gene>
    <name evidence="3" type="ORF">FC093_17110</name>
</gene>
<dbReference type="RefSeq" id="WP_137263036.1">
    <property type="nucleotide sequence ID" value="NZ_SZQL01000015.1"/>
</dbReference>
<dbReference type="Proteomes" id="UP000305848">
    <property type="component" value="Unassembled WGS sequence"/>
</dbReference>
<keyword evidence="2" id="KW-0732">Signal</keyword>
<sequence length="139" mass="14741">MIKLMILFVVAVLTLSSSAFAQCGKSKKMAEKANHNSHVQPPGKTVKSKPVIAKPGKDSVIKMDSKSAAMGPVNTPAMAMKSKPKSATVNNGKTQVVKKDMAVSHSTKAVKHEKSVKKNDDVVCCQSGAMDKMAICKAK</sequence>
<feature type="region of interest" description="Disordered" evidence="1">
    <location>
        <begin position="31"/>
        <end position="51"/>
    </location>
</feature>
<name>A0A4U3KXA1_9BACT</name>
<protein>
    <submittedName>
        <fullName evidence="3">Uncharacterized protein</fullName>
    </submittedName>
</protein>
<dbReference type="AlphaFoldDB" id="A0A4U3KXA1"/>
<evidence type="ECO:0000313" key="3">
    <source>
        <dbReference type="EMBL" id="TKK66304.1"/>
    </source>
</evidence>
<reference evidence="3 4" key="1">
    <citation type="submission" date="2019-05" db="EMBL/GenBank/DDBJ databases">
        <title>Panacibacter sp. strain 17mud1-8 Genome sequencing and assembly.</title>
        <authorList>
            <person name="Chhetri G."/>
        </authorList>
    </citation>
    <scope>NUCLEOTIDE SEQUENCE [LARGE SCALE GENOMIC DNA]</scope>
    <source>
        <strain evidence="3 4">17mud1-8</strain>
    </source>
</reference>
<evidence type="ECO:0000256" key="2">
    <source>
        <dbReference type="SAM" id="SignalP"/>
    </source>
</evidence>
<feature type="chain" id="PRO_5020197215" evidence="2">
    <location>
        <begin position="22"/>
        <end position="139"/>
    </location>
</feature>
<proteinExistence type="predicted"/>
<evidence type="ECO:0000256" key="1">
    <source>
        <dbReference type="SAM" id="MobiDB-lite"/>
    </source>
</evidence>
<keyword evidence="4" id="KW-1185">Reference proteome</keyword>
<dbReference type="EMBL" id="SZQL01000015">
    <property type="protein sequence ID" value="TKK66304.1"/>
    <property type="molecule type" value="Genomic_DNA"/>
</dbReference>